<keyword evidence="3" id="KW-1185">Reference proteome</keyword>
<keyword evidence="1" id="KW-1133">Transmembrane helix</keyword>
<dbReference type="EMBL" id="POTY01000203">
    <property type="protein sequence ID" value="PZG12578.1"/>
    <property type="molecule type" value="Genomic_DNA"/>
</dbReference>
<sequence length="198" mass="20798">MSAEPEVIDLDGRPPAESAGAAARSAIRRKTVLRLVAAFVAGVVLGGVGVSQLRDSREQRERLAAVSLVAFPDSVRDGTANGNGVLKLNGQLTVINAGPVPVTIRAASGHGTGVQVRDTGRSPVLRPGGTGSIDIEVHLDCATAFGDEPLSMRFSVETDDEMITEVSYPIATRGSIWHSHSRLWCADTRFPDGDGAEN</sequence>
<comment type="caution">
    <text evidence="2">The sequence shown here is derived from an EMBL/GenBank/DDBJ whole genome shotgun (WGS) entry which is preliminary data.</text>
</comment>
<name>A0A2W2EJX3_9ACTN</name>
<evidence type="ECO:0000313" key="3">
    <source>
        <dbReference type="Proteomes" id="UP000248924"/>
    </source>
</evidence>
<accession>A0A2W2EJX3</accession>
<gene>
    <name evidence="2" type="ORF">C1I95_25455</name>
</gene>
<proteinExistence type="predicted"/>
<feature type="transmembrane region" description="Helical" evidence="1">
    <location>
        <begin position="32"/>
        <end position="53"/>
    </location>
</feature>
<dbReference type="Proteomes" id="UP000248924">
    <property type="component" value="Unassembled WGS sequence"/>
</dbReference>
<keyword evidence="1" id="KW-0472">Membrane</keyword>
<keyword evidence="1" id="KW-0812">Transmembrane</keyword>
<dbReference type="AlphaFoldDB" id="A0A2W2EJX3"/>
<evidence type="ECO:0000256" key="1">
    <source>
        <dbReference type="SAM" id="Phobius"/>
    </source>
</evidence>
<reference evidence="2 3" key="1">
    <citation type="submission" date="2018-01" db="EMBL/GenBank/DDBJ databases">
        <title>Draft genome sequence of Jishengella sp. NA12.</title>
        <authorList>
            <person name="Sahin N."/>
            <person name="Ay H."/>
            <person name="Saygin H."/>
        </authorList>
    </citation>
    <scope>NUCLEOTIDE SEQUENCE [LARGE SCALE GENOMIC DNA]</scope>
    <source>
        <strain evidence="2 3">NA12</strain>
    </source>
</reference>
<organism evidence="2 3">
    <name type="scientific">Micromonospora craterilacus</name>
    <dbReference type="NCBI Taxonomy" id="1655439"/>
    <lineage>
        <taxon>Bacteria</taxon>
        <taxon>Bacillati</taxon>
        <taxon>Actinomycetota</taxon>
        <taxon>Actinomycetes</taxon>
        <taxon>Micromonosporales</taxon>
        <taxon>Micromonosporaceae</taxon>
        <taxon>Micromonospora</taxon>
    </lineage>
</organism>
<protein>
    <submittedName>
        <fullName evidence="2">Uncharacterized protein</fullName>
    </submittedName>
</protein>
<dbReference type="OrthoDB" id="3399934at2"/>
<evidence type="ECO:0000313" key="2">
    <source>
        <dbReference type="EMBL" id="PZG12578.1"/>
    </source>
</evidence>
<dbReference type="RefSeq" id="WP_111217391.1">
    <property type="nucleotide sequence ID" value="NZ_POTY01000203.1"/>
</dbReference>